<organism evidence="2 3">
    <name type="scientific">Aldrovandia affinis</name>
    <dbReference type="NCBI Taxonomy" id="143900"/>
    <lineage>
        <taxon>Eukaryota</taxon>
        <taxon>Metazoa</taxon>
        <taxon>Chordata</taxon>
        <taxon>Craniata</taxon>
        <taxon>Vertebrata</taxon>
        <taxon>Euteleostomi</taxon>
        <taxon>Actinopterygii</taxon>
        <taxon>Neopterygii</taxon>
        <taxon>Teleostei</taxon>
        <taxon>Notacanthiformes</taxon>
        <taxon>Halosauridae</taxon>
        <taxon>Aldrovandia</taxon>
    </lineage>
</organism>
<reference evidence="2" key="1">
    <citation type="journal article" date="2023" name="Science">
        <title>Genome structures resolve the early diversification of teleost fishes.</title>
        <authorList>
            <person name="Parey E."/>
            <person name="Louis A."/>
            <person name="Montfort J."/>
            <person name="Bouchez O."/>
            <person name="Roques C."/>
            <person name="Iampietro C."/>
            <person name="Lluch J."/>
            <person name="Castinel A."/>
            <person name="Donnadieu C."/>
            <person name="Desvignes T."/>
            <person name="Floi Bucao C."/>
            <person name="Jouanno E."/>
            <person name="Wen M."/>
            <person name="Mejri S."/>
            <person name="Dirks R."/>
            <person name="Jansen H."/>
            <person name="Henkel C."/>
            <person name="Chen W.J."/>
            <person name="Zahm M."/>
            <person name="Cabau C."/>
            <person name="Klopp C."/>
            <person name="Thompson A.W."/>
            <person name="Robinson-Rechavi M."/>
            <person name="Braasch I."/>
            <person name="Lecointre G."/>
            <person name="Bobe J."/>
            <person name="Postlethwait J.H."/>
            <person name="Berthelot C."/>
            <person name="Roest Crollius H."/>
            <person name="Guiguen Y."/>
        </authorList>
    </citation>
    <scope>NUCLEOTIDE SEQUENCE</scope>
    <source>
        <strain evidence="2">NC1722</strain>
    </source>
</reference>
<feature type="region of interest" description="Disordered" evidence="1">
    <location>
        <begin position="194"/>
        <end position="221"/>
    </location>
</feature>
<protein>
    <submittedName>
        <fullName evidence="2">Uncharacterized protein</fullName>
    </submittedName>
</protein>
<feature type="compositionally biased region" description="Polar residues" evidence="1">
    <location>
        <begin position="198"/>
        <end position="207"/>
    </location>
</feature>
<accession>A0AAD7X1K9</accession>
<evidence type="ECO:0000313" key="2">
    <source>
        <dbReference type="EMBL" id="KAJ8417072.1"/>
    </source>
</evidence>
<proteinExistence type="predicted"/>
<comment type="caution">
    <text evidence="2">The sequence shown here is derived from an EMBL/GenBank/DDBJ whole genome shotgun (WGS) entry which is preliminary data.</text>
</comment>
<name>A0AAD7X1K9_9TELE</name>
<sequence>MPPCDLITQTQLHGCSVQEAQGSATGRHSPALLTHNPSFCPFIAALSDSHLAPTVYPSPCELRLLPAIQGSCVIVAVVEVCSAYPTSHPSLTCLRLPQRDHRGCRVVRNAVFGSGPALLGWGSHELQAQVASLRFAAAVVYDRAGCSVALSWPFVCVRTGRFLESVSQLAAQPAECLVAAGSLTPFFVSKSGSPLEPSGTTTSSQLALSIPRSTAAPERSSGLVGKVGVGVERQNRMVLVCAAPPAPDLGFTPPPSPD</sequence>
<dbReference type="Proteomes" id="UP001221898">
    <property type="component" value="Unassembled WGS sequence"/>
</dbReference>
<evidence type="ECO:0000256" key="1">
    <source>
        <dbReference type="SAM" id="MobiDB-lite"/>
    </source>
</evidence>
<gene>
    <name evidence="2" type="ORF">AAFF_G00282990</name>
</gene>
<dbReference type="AlphaFoldDB" id="A0AAD7X1K9"/>
<evidence type="ECO:0000313" key="3">
    <source>
        <dbReference type="Proteomes" id="UP001221898"/>
    </source>
</evidence>
<dbReference type="EMBL" id="JAINUG010000004">
    <property type="protein sequence ID" value="KAJ8417072.1"/>
    <property type="molecule type" value="Genomic_DNA"/>
</dbReference>
<keyword evidence="3" id="KW-1185">Reference proteome</keyword>